<protein>
    <submittedName>
        <fullName evidence="1">Uncharacterized protein</fullName>
    </submittedName>
</protein>
<comment type="caution">
    <text evidence="1">The sequence shown here is derived from an EMBL/GenBank/DDBJ whole genome shotgun (WGS) entry which is preliminary data.</text>
</comment>
<gene>
    <name evidence="1" type="ORF">C8F04DRAFT_1263170</name>
</gene>
<evidence type="ECO:0000313" key="1">
    <source>
        <dbReference type="EMBL" id="KAJ7031137.1"/>
    </source>
</evidence>
<accession>A0AAD6SSU7</accession>
<reference evidence="1" key="1">
    <citation type="submission" date="2023-03" db="EMBL/GenBank/DDBJ databases">
        <title>Massive genome expansion in bonnet fungi (Mycena s.s.) driven by repeated elements and novel gene families across ecological guilds.</title>
        <authorList>
            <consortium name="Lawrence Berkeley National Laboratory"/>
            <person name="Harder C.B."/>
            <person name="Miyauchi S."/>
            <person name="Viragh M."/>
            <person name="Kuo A."/>
            <person name="Thoen E."/>
            <person name="Andreopoulos B."/>
            <person name="Lu D."/>
            <person name="Skrede I."/>
            <person name="Drula E."/>
            <person name="Henrissat B."/>
            <person name="Morin E."/>
            <person name="Kohler A."/>
            <person name="Barry K."/>
            <person name="LaButti K."/>
            <person name="Morin E."/>
            <person name="Salamov A."/>
            <person name="Lipzen A."/>
            <person name="Mereny Z."/>
            <person name="Hegedus B."/>
            <person name="Baldrian P."/>
            <person name="Stursova M."/>
            <person name="Weitz H."/>
            <person name="Taylor A."/>
            <person name="Grigoriev I.V."/>
            <person name="Nagy L.G."/>
            <person name="Martin F."/>
            <person name="Kauserud H."/>
        </authorList>
    </citation>
    <scope>NUCLEOTIDE SEQUENCE</scope>
    <source>
        <strain evidence="1">CBHHK200</strain>
    </source>
</reference>
<dbReference type="EMBL" id="JARJCM010000084">
    <property type="protein sequence ID" value="KAJ7031137.1"/>
    <property type="molecule type" value="Genomic_DNA"/>
</dbReference>
<sequence length="127" mass="13851">MSTSQCSQCGTDVADPPAKTPLDFDLAPSGSRHYTLLNSNEVPLEAELDMVTSVMLKANAHLASLDAIISKTNARLEDEIASLQKRLRQLGEQRVLLSSYRARNQAILSPLIQMFILLGPTSTRIGI</sequence>
<proteinExistence type="predicted"/>
<dbReference type="Proteomes" id="UP001218188">
    <property type="component" value="Unassembled WGS sequence"/>
</dbReference>
<evidence type="ECO:0000313" key="2">
    <source>
        <dbReference type="Proteomes" id="UP001218188"/>
    </source>
</evidence>
<keyword evidence="2" id="KW-1185">Reference proteome</keyword>
<organism evidence="1 2">
    <name type="scientific">Mycena alexandri</name>
    <dbReference type="NCBI Taxonomy" id="1745969"/>
    <lineage>
        <taxon>Eukaryota</taxon>
        <taxon>Fungi</taxon>
        <taxon>Dikarya</taxon>
        <taxon>Basidiomycota</taxon>
        <taxon>Agaricomycotina</taxon>
        <taxon>Agaricomycetes</taxon>
        <taxon>Agaricomycetidae</taxon>
        <taxon>Agaricales</taxon>
        <taxon>Marasmiineae</taxon>
        <taxon>Mycenaceae</taxon>
        <taxon>Mycena</taxon>
    </lineage>
</organism>
<dbReference type="AlphaFoldDB" id="A0AAD6SSU7"/>
<name>A0AAD6SSU7_9AGAR</name>